<dbReference type="GO" id="GO:0004619">
    <property type="term" value="F:phosphoglycerate mutase activity"/>
    <property type="evidence" value="ECO:0007669"/>
    <property type="project" value="UniProtKB-UniRule"/>
</dbReference>
<comment type="subunit">
    <text evidence="10">Monomer.</text>
</comment>
<evidence type="ECO:0000256" key="4">
    <source>
        <dbReference type="ARBA" id="ARBA00004798"/>
    </source>
</evidence>
<evidence type="ECO:0000256" key="6">
    <source>
        <dbReference type="ARBA" id="ARBA00022723"/>
    </source>
</evidence>
<dbReference type="STRING" id="1618446.UV61_C0004G0036"/>
<evidence type="ECO:0000256" key="3">
    <source>
        <dbReference type="ARBA" id="ARBA00002315"/>
    </source>
</evidence>
<dbReference type="PANTHER" id="PTHR31637">
    <property type="entry name" value="2,3-BISPHOSPHOGLYCERATE-INDEPENDENT PHOSPHOGLYCERATE MUTASE"/>
    <property type="match status" value="1"/>
</dbReference>
<gene>
    <name evidence="10" type="primary">gpmI</name>
    <name evidence="16" type="ORF">UV61_C0004G0036</name>
</gene>
<dbReference type="InterPro" id="IPR017850">
    <property type="entry name" value="Alkaline_phosphatase_core_sf"/>
</dbReference>
<comment type="cofactor">
    <cofactor evidence="2">
        <name>Mn(2+)</name>
        <dbReference type="ChEBI" id="CHEBI:29035"/>
    </cofactor>
</comment>
<keyword evidence="7 10" id="KW-0324">Glycolysis</keyword>
<dbReference type="SUPFAM" id="SSF64158">
    <property type="entry name" value="2,3-Bisphosphoglycerate-independent phosphoglycerate mutase, substrate-binding domain"/>
    <property type="match status" value="1"/>
</dbReference>
<feature type="binding site" evidence="13">
    <location>
        <position position="470"/>
    </location>
    <ligand>
        <name>Mn(2+)</name>
        <dbReference type="ChEBI" id="CHEBI:29035"/>
        <label>2</label>
    </ligand>
</feature>
<feature type="binding site" evidence="13">
    <location>
        <position position="12"/>
    </location>
    <ligand>
        <name>Mn(2+)</name>
        <dbReference type="ChEBI" id="CHEBI:29035"/>
        <label>2</label>
    </ligand>
</feature>
<dbReference type="UniPathway" id="UPA00109">
    <property type="reaction ID" value="UER00186"/>
</dbReference>
<dbReference type="GO" id="GO:0006007">
    <property type="term" value="P:glucose catabolic process"/>
    <property type="evidence" value="ECO:0007669"/>
    <property type="project" value="InterPro"/>
</dbReference>
<dbReference type="Pfam" id="PF06415">
    <property type="entry name" value="iPGM_N"/>
    <property type="match status" value="1"/>
</dbReference>
<dbReference type="PATRIC" id="fig|1618446.3.peg.570"/>
<evidence type="ECO:0000256" key="12">
    <source>
        <dbReference type="PIRSR" id="PIRSR001492-2"/>
    </source>
</evidence>
<dbReference type="EC" id="5.4.2.12" evidence="10 11"/>
<comment type="caution">
    <text evidence="16">The sequence shown here is derived from an EMBL/GenBank/DDBJ whole genome shotgun (WGS) entry which is preliminary data.</text>
</comment>
<dbReference type="Pfam" id="PF01676">
    <property type="entry name" value="Metalloenzyme"/>
    <property type="match status" value="1"/>
</dbReference>
<dbReference type="PANTHER" id="PTHR31637:SF0">
    <property type="entry name" value="2,3-BISPHOSPHOGLYCERATE-INDEPENDENT PHOSPHOGLYCERATE MUTASE"/>
    <property type="match status" value="1"/>
</dbReference>
<dbReference type="GO" id="GO:0006096">
    <property type="term" value="P:glycolytic process"/>
    <property type="evidence" value="ECO:0007669"/>
    <property type="project" value="UniProtKB-UniRule"/>
</dbReference>
<evidence type="ECO:0000256" key="10">
    <source>
        <dbReference type="HAMAP-Rule" id="MF_01038"/>
    </source>
</evidence>
<comment type="caution">
    <text evidence="10">Lacks conserved residue(s) required for the propagation of feature annotation.</text>
</comment>
<dbReference type="GO" id="GO:0005829">
    <property type="term" value="C:cytosol"/>
    <property type="evidence" value="ECO:0007669"/>
    <property type="project" value="TreeGrafter"/>
</dbReference>
<feature type="binding site" evidence="10 12">
    <location>
        <position position="123"/>
    </location>
    <ligand>
        <name>substrate</name>
    </ligand>
</feature>
<comment type="catalytic activity">
    <reaction evidence="1 10">
        <text>(2R)-2-phosphoglycerate = (2R)-3-phosphoglycerate</text>
        <dbReference type="Rhea" id="RHEA:15901"/>
        <dbReference type="ChEBI" id="CHEBI:58272"/>
        <dbReference type="ChEBI" id="CHEBI:58289"/>
        <dbReference type="EC" id="5.4.2.12"/>
    </reaction>
</comment>
<sequence length="545" mass="60277">MFNKPFALIILDGWGLAPAGPGNAISLAQLKNMPRLWSNFPHGKLAASGESVGLPKGEDGNTETGHLNLGAGRVVYQDLPRINMAIADGSFFQNEAFLSAVSHVRGHQSNLHILGLVGSGGVHSNMEHLYALLWFCKNSAFDRVYLHLITDGRDSPPKSAVTYIKQLGEQMTQTGVGKIASVMGRYYAMDRDHRWERTEKAYLALTEGKGATATSAEAAIEASYVKNVTDEFIEPTLIVNEQSQPTLIKNNDAVIFFNYRIDRPRQLTKAFVLPDFSEQAKVTGYDPYAIKYYKKHTVVQEMREPFKRQIFLENLFFVTMTEYEKKLPATVAFPEQVVVNPLGKVLADNGLRQLRVSETEKERFVTYYFNGQREDAFIGEDRMIIPSAKVPTYDLKPEMSVYEITEQVLKQIDLGNYDFYVINFPNPDMVGHTGNIRAAIKACEVADECVGKISTSLLNHGGGCLITADHGNVEEMIEPITGGIDTEHSTYPVPVICAAPSLQGKNDELPSGILADVAPTILSLIGLEVPTTMNGRNLLAYVMNT</sequence>
<dbReference type="SUPFAM" id="SSF53649">
    <property type="entry name" value="Alkaline phosphatase-like"/>
    <property type="match status" value="1"/>
</dbReference>
<evidence type="ECO:0000256" key="1">
    <source>
        <dbReference type="ARBA" id="ARBA00000370"/>
    </source>
</evidence>
<reference evidence="16 17" key="1">
    <citation type="journal article" date="2015" name="Nature">
        <title>rRNA introns, odd ribosomes, and small enigmatic genomes across a large radiation of phyla.</title>
        <authorList>
            <person name="Brown C.T."/>
            <person name="Hug L.A."/>
            <person name="Thomas B.C."/>
            <person name="Sharon I."/>
            <person name="Castelle C.J."/>
            <person name="Singh A."/>
            <person name="Wilkins M.J."/>
            <person name="Williams K.H."/>
            <person name="Banfield J.F."/>
        </authorList>
    </citation>
    <scope>NUCLEOTIDE SEQUENCE [LARGE SCALE GENOMIC DNA]</scope>
</reference>
<accession>A0A0G1CN10</accession>
<comment type="similarity">
    <text evidence="5 10">Belongs to the BPG-independent phosphoglycerate mutase family.</text>
</comment>
<dbReference type="HAMAP" id="MF_01038">
    <property type="entry name" value="GpmI"/>
    <property type="match status" value="1"/>
</dbReference>
<comment type="pathway">
    <text evidence="4 10">Carbohydrate degradation; glycolysis; pyruvate from D-glyceraldehyde 3-phosphate: step 3/5.</text>
</comment>
<feature type="binding site" evidence="13">
    <location>
        <position position="432"/>
    </location>
    <ligand>
        <name>Mn(2+)</name>
        <dbReference type="ChEBI" id="CHEBI:29035"/>
        <label>1</label>
    </ligand>
</feature>
<feature type="domain" description="BPG-independent PGAM N-terminal" evidence="15">
    <location>
        <begin position="82"/>
        <end position="324"/>
    </location>
</feature>
<feature type="binding site" evidence="10 12">
    <location>
        <position position="191"/>
    </location>
    <ligand>
        <name>substrate</name>
    </ligand>
</feature>
<feature type="binding site" evidence="10 12">
    <location>
        <position position="185"/>
    </location>
    <ligand>
        <name>substrate</name>
    </ligand>
</feature>
<dbReference type="EMBL" id="LCFD01000004">
    <property type="protein sequence ID" value="KKS87110.1"/>
    <property type="molecule type" value="Genomic_DNA"/>
</dbReference>
<keyword evidence="9 10" id="KW-0413">Isomerase</keyword>
<protein>
    <recommendedName>
        <fullName evidence="10 11">2,3-bisphosphoglycerate-independent phosphoglycerate mutase</fullName>
        <shortName evidence="10">BPG-independent PGAM</shortName>
        <shortName evidence="10">Phosphoglyceromutase</shortName>
        <shortName evidence="10">iPGM</shortName>
        <ecNumber evidence="10 11">5.4.2.12</ecNumber>
    </recommendedName>
</protein>
<dbReference type="InterPro" id="IPR036646">
    <property type="entry name" value="PGAM_B_sf"/>
</dbReference>
<feature type="binding site" evidence="13">
    <location>
        <position position="428"/>
    </location>
    <ligand>
        <name>Mn(2+)</name>
        <dbReference type="ChEBI" id="CHEBI:29035"/>
        <label>1</label>
    </ligand>
</feature>
<evidence type="ECO:0000256" key="5">
    <source>
        <dbReference type="ARBA" id="ARBA00008819"/>
    </source>
</evidence>
<feature type="domain" description="Metalloenzyme" evidence="14">
    <location>
        <begin position="4"/>
        <end position="528"/>
    </location>
</feature>
<evidence type="ECO:0000259" key="15">
    <source>
        <dbReference type="Pfam" id="PF06415"/>
    </source>
</evidence>
<keyword evidence="6 13" id="KW-0479">Metal-binding</keyword>
<feature type="binding site" evidence="10 12">
    <location>
        <position position="361"/>
    </location>
    <ligand>
        <name>substrate</name>
    </ligand>
</feature>
<feature type="binding site" evidence="10 12">
    <location>
        <begin position="260"/>
        <end position="263"/>
    </location>
    <ligand>
        <name>substrate</name>
    </ligand>
</feature>
<evidence type="ECO:0000256" key="8">
    <source>
        <dbReference type="ARBA" id="ARBA00023211"/>
    </source>
</evidence>
<organism evidence="16 17">
    <name type="scientific">Candidatus Gottesmanbacteria bacterium GW2011_GWB1_43_11</name>
    <dbReference type="NCBI Taxonomy" id="1618446"/>
    <lineage>
        <taxon>Bacteria</taxon>
        <taxon>Candidatus Gottesmaniibacteriota</taxon>
    </lineage>
</organism>
<evidence type="ECO:0000256" key="13">
    <source>
        <dbReference type="PIRSR" id="PIRSR001492-3"/>
    </source>
</evidence>
<dbReference type="InterPro" id="IPR006124">
    <property type="entry name" value="Metalloenzyme"/>
</dbReference>
<dbReference type="Gene3D" id="3.40.720.10">
    <property type="entry name" value="Alkaline Phosphatase, subunit A"/>
    <property type="match status" value="1"/>
</dbReference>
<dbReference type="CDD" id="cd16010">
    <property type="entry name" value="iPGM"/>
    <property type="match status" value="1"/>
</dbReference>
<evidence type="ECO:0000256" key="11">
    <source>
        <dbReference type="NCBIfam" id="TIGR01307"/>
    </source>
</evidence>
<dbReference type="InterPro" id="IPR011258">
    <property type="entry name" value="BPG-indep_PGM_N"/>
</dbReference>
<comment type="function">
    <text evidence="3 10">Catalyzes the interconversion of 2-phosphoglycerate and 3-phosphoglycerate.</text>
</comment>
<name>A0A0G1CN10_9BACT</name>
<feature type="binding site" evidence="13">
    <location>
        <position position="469"/>
    </location>
    <ligand>
        <name>Mn(2+)</name>
        <dbReference type="ChEBI" id="CHEBI:29035"/>
        <label>2</label>
    </ligand>
</feature>
<keyword evidence="8 13" id="KW-0464">Manganese</keyword>
<dbReference type="Gene3D" id="3.40.1450.10">
    <property type="entry name" value="BPG-independent phosphoglycerate mutase, domain B"/>
    <property type="match status" value="1"/>
</dbReference>
<dbReference type="InterPro" id="IPR005995">
    <property type="entry name" value="Pgm_bpd_ind"/>
</dbReference>
<proteinExistence type="inferred from homology"/>
<evidence type="ECO:0000256" key="7">
    <source>
        <dbReference type="ARBA" id="ARBA00023152"/>
    </source>
</evidence>
<dbReference type="Proteomes" id="UP000034050">
    <property type="component" value="Unassembled WGS sequence"/>
</dbReference>
<evidence type="ECO:0000256" key="2">
    <source>
        <dbReference type="ARBA" id="ARBA00001936"/>
    </source>
</evidence>
<dbReference type="NCBIfam" id="TIGR01307">
    <property type="entry name" value="pgm_bpd_ind"/>
    <property type="match status" value="1"/>
</dbReference>
<dbReference type="PIRSF" id="PIRSF001492">
    <property type="entry name" value="IPGAM"/>
    <property type="match status" value="1"/>
</dbReference>
<dbReference type="AlphaFoldDB" id="A0A0G1CN10"/>
<evidence type="ECO:0000259" key="14">
    <source>
        <dbReference type="Pfam" id="PF01676"/>
    </source>
</evidence>
<feature type="binding site" evidence="13">
    <location>
        <position position="488"/>
    </location>
    <ligand>
        <name>Mn(2+)</name>
        <dbReference type="ChEBI" id="CHEBI:29035"/>
        <label>1</label>
    </ligand>
</feature>
<evidence type="ECO:0000313" key="17">
    <source>
        <dbReference type="Proteomes" id="UP000034050"/>
    </source>
</evidence>
<dbReference type="FunFam" id="3.40.1450.10:FF:000002">
    <property type="entry name" value="2,3-bisphosphoglycerate-independent phosphoglycerate mutase"/>
    <property type="match status" value="1"/>
</dbReference>
<dbReference type="GO" id="GO:0030145">
    <property type="term" value="F:manganese ion binding"/>
    <property type="evidence" value="ECO:0007669"/>
    <property type="project" value="InterPro"/>
</dbReference>
<feature type="binding site" evidence="10 12">
    <location>
        <begin position="153"/>
        <end position="154"/>
    </location>
    <ligand>
        <name>substrate</name>
    </ligand>
</feature>
<evidence type="ECO:0000256" key="9">
    <source>
        <dbReference type="ARBA" id="ARBA00023235"/>
    </source>
</evidence>
<evidence type="ECO:0000313" key="16">
    <source>
        <dbReference type="EMBL" id="KKS87110.1"/>
    </source>
</evidence>